<dbReference type="SUPFAM" id="SSF56219">
    <property type="entry name" value="DNase I-like"/>
    <property type="match status" value="1"/>
</dbReference>
<evidence type="ECO:0000313" key="1">
    <source>
        <dbReference type="EMBL" id="KAG5628150.1"/>
    </source>
</evidence>
<evidence type="ECO:0000313" key="2">
    <source>
        <dbReference type="Proteomes" id="UP000824120"/>
    </source>
</evidence>
<comment type="caution">
    <text evidence="1">The sequence shown here is derived from an EMBL/GenBank/DDBJ whole genome shotgun (WGS) entry which is preliminary data.</text>
</comment>
<name>A0A9J6AUE5_SOLCO</name>
<dbReference type="OrthoDB" id="1748181at2759"/>
<organism evidence="1 2">
    <name type="scientific">Solanum commersonii</name>
    <name type="common">Commerson's wild potato</name>
    <name type="synonym">Commerson's nightshade</name>
    <dbReference type="NCBI Taxonomy" id="4109"/>
    <lineage>
        <taxon>Eukaryota</taxon>
        <taxon>Viridiplantae</taxon>
        <taxon>Streptophyta</taxon>
        <taxon>Embryophyta</taxon>
        <taxon>Tracheophyta</taxon>
        <taxon>Spermatophyta</taxon>
        <taxon>Magnoliopsida</taxon>
        <taxon>eudicotyledons</taxon>
        <taxon>Gunneridae</taxon>
        <taxon>Pentapetalae</taxon>
        <taxon>asterids</taxon>
        <taxon>lamiids</taxon>
        <taxon>Solanales</taxon>
        <taxon>Solanaceae</taxon>
        <taxon>Solanoideae</taxon>
        <taxon>Solaneae</taxon>
        <taxon>Solanum</taxon>
    </lineage>
</organism>
<dbReference type="Gene3D" id="3.60.10.10">
    <property type="entry name" value="Endonuclease/exonuclease/phosphatase"/>
    <property type="match status" value="1"/>
</dbReference>
<dbReference type="PANTHER" id="PTHR33710">
    <property type="entry name" value="BNAC02G09200D PROTEIN"/>
    <property type="match status" value="1"/>
</dbReference>
<sequence length="184" mass="21365">MSLNINEPWGAVGDFNDITDRGEKLGGIPHRLEQSLDFIECLNECGLQDARYTGTVVPWCDNRDPPPPHTIWKRLDRLVYNSNWFDEYNSTTVTHLSRSCSDHAPLLVKILHEDIQGIKYFKFLNFWTDHPDFHQTVQNSWDEQVYGTLFTSSTKKSRTPLKLSVSGLSKPLVIFMRSLRDWNH</sequence>
<protein>
    <submittedName>
        <fullName evidence="1">Uncharacterized protein</fullName>
    </submittedName>
</protein>
<dbReference type="EMBL" id="JACXVP010000002">
    <property type="protein sequence ID" value="KAG5628150.1"/>
    <property type="molecule type" value="Genomic_DNA"/>
</dbReference>
<accession>A0A9J6AUE5</accession>
<dbReference type="PANTHER" id="PTHR33710:SF77">
    <property type="entry name" value="DNASE I-LIKE SUPERFAMILY PROTEIN"/>
    <property type="match status" value="1"/>
</dbReference>
<dbReference type="AlphaFoldDB" id="A0A9J6AUE5"/>
<reference evidence="1 2" key="1">
    <citation type="submission" date="2020-09" db="EMBL/GenBank/DDBJ databases">
        <title>De no assembly of potato wild relative species, Solanum commersonii.</title>
        <authorList>
            <person name="Cho K."/>
        </authorList>
    </citation>
    <scope>NUCLEOTIDE SEQUENCE [LARGE SCALE GENOMIC DNA]</scope>
    <source>
        <strain evidence="1">LZ3.2</strain>
        <tissue evidence="1">Leaf</tissue>
    </source>
</reference>
<keyword evidence="2" id="KW-1185">Reference proteome</keyword>
<dbReference type="InterPro" id="IPR036691">
    <property type="entry name" value="Endo/exonu/phosph_ase_sf"/>
</dbReference>
<dbReference type="Proteomes" id="UP000824120">
    <property type="component" value="Chromosome 2"/>
</dbReference>
<gene>
    <name evidence="1" type="ORF">H5410_013368</name>
</gene>
<proteinExistence type="predicted"/>